<reference evidence="1" key="1">
    <citation type="submission" date="2002-12" db="EMBL/GenBank/DDBJ databases">
        <title>Molecular charecterization of endosymbiont specific protein sequences from Exorista sorbillans and its silkworm host, Bombyx mori, in India.</title>
        <authorList>
            <person name="Chatterjee S.N."/>
            <person name="Taraphdar T."/>
            <person name="Mohandas T.P."/>
        </authorList>
    </citation>
    <scope>NUCLEOTIDE SEQUENCE</scope>
</reference>
<name>Q6XZN7_UNCXX</name>
<protein>
    <submittedName>
        <fullName evidence="1">GonkaIs2</fullName>
    </submittedName>
</protein>
<evidence type="ECO:0000313" key="1">
    <source>
        <dbReference type="EMBL" id="AAP41742.1"/>
    </source>
</evidence>
<dbReference type="AlphaFoldDB" id="Q6XZN7"/>
<sequence>MGKCLPISIAKGALHMLADSSSAMNFSACPATTGDILHSTRIQFIALVRIMASYCIASDAM</sequence>
<accession>Q6XZN7</accession>
<organism evidence="1">
    <name type="scientific">endosymbiont of Bombyx mori</name>
    <name type="common">Gonka stock</name>
    <dbReference type="NCBI Taxonomy" id="230353"/>
    <lineage>
        <taxon>Bacteria</taxon>
    </lineage>
</organism>
<proteinExistence type="predicted"/>
<feature type="non-terminal residue" evidence="1">
    <location>
        <position position="61"/>
    </location>
</feature>
<dbReference type="EMBL" id="AY195888">
    <property type="protein sequence ID" value="AAP41742.1"/>
    <property type="molecule type" value="Genomic_DNA"/>
</dbReference>